<dbReference type="InterPro" id="IPR058627">
    <property type="entry name" value="MdtA-like_C"/>
</dbReference>
<dbReference type="GO" id="GO:0015562">
    <property type="term" value="F:efflux transmembrane transporter activity"/>
    <property type="evidence" value="ECO:0007669"/>
    <property type="project" value="TreeGrafter"/>
</dbReference>
<evidence type="ECO:0000259" key="6">
    <source>
        <dbReference type="Pfam" id="PF25973"/>
    </source>
</evidence>
<dbReference type="Gene3D" id="2.40.420.20">
    <property type="match status" value="1"/>
</dbReference>
<dbReference type="Pfam" id="PF25954">
    <property type="entry name" value="Beta-barrel_RND_2"/>
    <property type="match status" value="1"/>
</dbReference>
<proteinExistence type="inferred from homology"/>
<organism evidence="7 8">
    <name type="scientific">Marinicauda pacifica</name>
    <dbReference type="NCBI Taxonomy" id="1133559"/>
    <lineage>
        <taxon>Bacteria</taxon>
        <taxon>Pseudomonadati</taxon>
        <taxon>Pseudomonadota</taxon>
        <taxon>Alphaproteobacteria</taxon>
        <taxon>Maricaulales</taxon>
        <taxon>Maricaulaceae</taxon>
        <taxon>Marinicauda</taxon>
    </lineage>
</organism>
<dbReference type="Gene3D" id="2.40.30.170">
    <property type="match status" value="1"/>
</dbReference>
<feature type="domain" description="CusB-like beta-barrel" evidence="4">
    <location>
        <begin position="202"/>
        <end position="273"/>
    </location>
</feature>
<dbReference type="FunFam" id="2.40.30.170:FF:000010">
    <property type="entry name" value="Efflux RND transporter periplasmic adaptor subunit"/>
    <property type="match status" value="1"/>
</dbReference>
<dbReference type="InterPro" id="IPR058647">
    <property type="entry name" value="BSH_CzcB-like"/>
</dbReference>
<dbReference type="AlphaFoldDB" id="A0A4S2HDZ9"/>
<evidence type="ECO:0000256" key="1">
    <source>
        <dbReference type="ARBA" id="ARBA00009477"/>
    </source>
</evidence>
<evidence type="ECO:0000313" key="8">
    <source>
        <dbReference type="Proteomes" id="UP000305451"/>
    </source>
</evidence>
<feature type="region of interest" description="Disordered" evidence="3">
    <location>
        <begin position="349"/>
        <end position="372"/>
    </location>
</feature>
<dbReference type="SUPFAM" id="SSF111369">
    <property type="entry name" value="HlyD-like secretion proteins"/>
    <property type="match status" value="1"/>
</dbReference>
<dbReference type="Pfam" id="PF25967">
    <property type="entry name" value="RND-MFP_C"/>
    <property type="match status" value="1"/>
</dbReference>
<evidence type="ECO:0000259" key="5">
    <source>
        <dbReference type="Pfam" id="PF25967"/>
    </source>
</evidence>
<dbReference type="EMBL" id="SRXV01000001">
    <property type="protein sequence ID" value="TGY94280.1"/>
    <property type="molecule type" value="Genomic_DNA"/>
</dbReference>
<gene>
    <name evidence="7" type="ORF">E5162_03125</name>
</gene>
<dbReference type="Gene3D" id="2.40.50.100">
    <property type="match status" value="1"/>
</dbReference>
<dbReference type="Gene3D" id="1.10.287.470">
    <property type="entry name" value="Helix hairpin bin"/>
    <property type="match status" value="1"/>
</dbReference>
<evidence type="ECO:0000259" key="4">
    <source>
        <dbReference type="Pfam" id="PF25954"/>
    </source>
</evidence>
<sequence>MKRAAFLIFALVVFAAMAVAVLIRSMTGEDDVANGWGGGGVPVEVSPVETREFVDIVEALGTAGANEGVTITAKVSDTISRINFDSGDYVEEGRILVELASAEEAAGLNEARATLREAEREMTRIRDLTERGVAPQSRQDEVLAVLERARARVSQIEARVADHIIRAPFSGIIGLRHVSPGELVGPGDAIARLDDTSVIKLDFTVPERFLSVLAEGMQVEARTSASEQTFTGEIARIDSRVDPVTRAVTVRALIDNEDGELRPGQLMTVEVRRDERQRPAVPGSALTRYGNEVFVFVLTQTERGTSVERRLIEPGIRINGMIEVLSGLEVGERIVSEGVHRVSEGMPVTVADEAPASPNGAGSATTSSGGVR</sequence>
<dbReference type="OrthoDB" id="9806939at2"/>
<feature type="compositionally biased region" description="Low complexity" evidence="3">
    <location>
        <begin position="360"/>
        <end position="372"/>
    </location>
</feature>
<evidence type="ECO:0000256" key="3">
    <source>
        <dbReference type="SAM" id="MobiDB-lite"/>
    </source>
</evidence>
<evidence type="ECO:0000256" key="2">
    <source>
        <dbReference type="SAM" id="Coils"/>
    </source>
</evidence>
<dbReference type="PANTHER" id="PTHR30469">
    <property type="entry name" value="MULTIDRUG RESISTANCE PROTEIN MDTA"/>
    <property type="match status" value="1"/>
</dbReference>
<dbReference type="PANTHER" id="PTHR30469:SF16">
    <property type="entry name" value="HAE1 FAMILY EFFLUX PUMP MFP COMPONENT"/>
    <property type="match status" value="1"/>
</dbReference>
<dbReference type="NCBIfam" id="TIGR01730">
    <property type="entry name" value="RND_mfp"/>
    <property type="match status" value="1"/>
</dbReference>
<dbReference type="GO" id="GO:1990281">
    <property type="term" value="C:efflux pump complex"/>
    <property type="evidence" value="ECO:0007669"/>
    <property type="project" value="TreeGrafter"/>
</dbReference>
<dbReference type="InterPro" id="IPR006143">
    <property type="entry name" value="RND_pump_MFP"/>
</dbReference>
<dbReference type="RefSeq" id="WP_135943476.1">
    <property type="nucleotide sequence ID" value="NZ_BMEI01000001.1"/>
</dbReference>
<comment type="similarity">
    <text evidence="1">Belongs to the membrane fusion protein (MFP) (TC 8.A.1) family.</text>
</comment>
<feature type="coiled-coil region" evidence="2">
    <location>
        <begin position="101"/>
        <end position="166"/>
    </location>
</feature>
<keyword evidence="2" id="KW-0175">Coiled coil</keyword>
<evidence type="ECO:0000313" key="7">
    <source>
        <dbReference type="EMBL" id="TGY94280.1"/>
    </source>
</evidence>
<feature type="domain" description="CzcB-like barrel-sandwich hybrid" evidence="6">
    <location>
        <begin position="69"/>
        <end position="193"/>
    </location>
</feature>
<protein>
    <submittedName>
        <fullName evidence="7">Efflux RND transporter periplasmic adaptor subunit</fullName>
    </submittedName>
</protein>
<comment type="caution">
    <text evidence="7">The sequence shown here is derived from an EMBL/GenBank/DDBJ whole genome shotgun (WGS) entry which is preliminary data.</text>
</comment>
<dbReference type="InterPro" id="IPR058792">
    <property type="entry name" value="Beta-barrel_RND_2"/>
</dbReference>
<feature type="domain" description="Multidrug resistance protein MdtA-like C-terminal permuted SH3" evidence="5">
    <location>
        <begin position="281"/>
        <end position="340"/>
    </location>
</feature>
<name>A0A4S2HDZ9_9PROT</name>
<dbReference type="Proteomes" id="UP000305451">
    <property type="component" value="Unassembled WGS sequence"/>
</dbReference>
<reference evidence="7 8" key="1">
    <citation type="journal article" date="2013" name="Int. J. Syst. Evol. Microbiol.">
        <title>Marinicauda pacifica gen. nov., sp. nov., a prosthecate alphaproteobacterium of the family Hyphomonadaceae isolated from deep seawater.</title>
        <authorList>
            <person name="Zhang X.Y."/>
            <person name="Li G.W."/>
            <person name="Wang C.S."/>
            <person name="Zhang Y.J."/>
            <person name="Xu X.W."/>
            <person name="Li H."/>
            <person name="Liu A."/>
            <person name="Liu C."/>
            <person name="Xie B.B."/>
            <person name="Qin Q.L."/>
            <person name="Xu Z."/>
            <person name="Chen X.L."/>
            <person name="Zhou B.C."/>
            <person name="Zhang Y.Z."/>
        </authorList>
    </citation>
    <scope>NUCLEOTIDE SEQUENCE [LARGE SCALE GENOMIC DNA]</scope>
    <source>
        <strain evidence="7 8">P-1 km-3</strain>
    </source>
</reference>
<dbReference type="Pfam" id="PF25973">
    <property type="entry name" value="BSH_CzcB"/>
    <property type="match status" value="1"/>
</dbReference>
<keyword evidence="8" id="KW-1185">Reference proteome</keyword>
<accession>A0A4S2HDZ9</accession>